<keyword evidence="4" id="KW-0804">Transcription</keyword>
<dbReference type="InterPro" id="IPR015300">
    <property type="entry name" value="DNA-bd_pseudobarrel_sf"/>
</dbReference>
<evidence type="ECO:0000313" key="8">
    <source>
        <dbReference type="EMBL" id="TKV92471.1"/>
    </source>
</evidence>
<name>A0A4U6SVK1_SETVI</name>
<protein>
    <recommendedName>
        <fullName evidence="7">TF-B3 domain-containing protein</fullName>
    </recommendedName>
</protein>
<dbReference type="EMBL" id="CM016560">
    <property type="protein sequence ID" value="TKV92471.1"/>
    <property type="molecule type" value="Genomic_DNA"/>
</dbReference>
<dbReference type="Pfam" id="PF02362">
    <property type="entry name" value="B3"/>
    <property type="match status" value="1"/>
</dbReference>
<dbReference type="InterPro" id="IPR003340">
    <property type="entry name" value="B3_DNA-bd"/>
</dbReference>
<dbReference type="CDD" id="cd10017">
    <property type="entry name" value="B3_DNA"/>
    <property type="match status" value="1"/>
</dbReference>
<dbReference type="InterPro" id="IPR050655">
    <property type="entry name" value="Plant_B3_domain"/>
</dbReference>
<dbReference type="SUPFAM" id="SSF101936">
    <property type="entry name" value="DNA-binding pseudobarrel domain"/>
    <property type="match status" value="1"/>
</dbReference>
<organism evidence="8 9">
    <name type="scientific">Setaria viridis</name>
    <name type="common">Green bristlegrass</name>
    <name type="synonym">Setaria italica subsp. viridis</name>
    <dbReference type="NCBI Taxonomy" id="4556"/>
    <lineage>
        <taxon>Eukaryota</taxon>
        <taxon>Viridiplantae</taxon>
        <taxon>Streptophyta</taxon>
        <taxon>Embryophyta</taxon>
        <taxon>Tracheophyta</taxon>
        <taxon>Spermatophyta</taxon>
        <taxon>Magnoliopsida</taxon>
        <taxon>Liliopsida</taxon>
        <taxon>Poales</taxon>
        <taxon>Poaceae</taxon>
        <taxon>PACMAD clade</taxon>
        <taxon>Panicoideae</taxon>
        <taxon>Panicodae</taxon>
        <taxon>Paniceae</taxon>
        <taxon>Cenchrinae</taxon>
        <taxon>Setaria</taxon>
    </lineage>
</organism>
<evidence type="ECO:0000256" key="6">
    <source>
        <dbReference type="SAM" id="MobiDB-lite"/>
    </source>
</evidence>
<dbReference type="Gene3D" id="2.40.330.10">
    <property type="entry name" value="DNA-binding pseudobarrel domain"/>
    <property type="match status" value="1"/>
</dbReference>
<sequence>MRKPGKKCKERDAYHHWYHSDEQERYFFKVMTDDFSERLGIPDKFVQHFRGRIAKTVKLESRTGCTFNVEVTKSLGKVVLQTGWKAFVCAHDLKMGDFLVFRYDGTSRLKVWIFDLSCCEKMPPCHFMRSPIRGGGKGEEQIEISRSCDDLPMESTEIKSKAWKQREGSMNLNTSSTSSSDSSGDSLSPEDQKSHSVPSYILPQRTYLTCVQKKKLKERVRAICSKTPIYGCVMKKSSIDAKPQTMVNQEALFLDWTYQENMLMYIFHSRTKHCCFNIVERVGKWGVALIFTKAIPEPKGFRKDGNSLLVTTICSWEISASSSYWKTRSTR</sequence>
<evidence type="ECO:0000313" key="9">
    <source>
        <dbReference type="Proteomes" id="UP000298652"/>
    </source>
</evidence>
<keyword evidence="5" id="KW-0539">Nucleus</keyword>
<dbReference type="PROSITE" id="PS50863">
    <property type="entry name" value="B3"/>
    <property type="match status" value="1"/>
</dbReference>
<dbReference type="GO" id="GO:0003677">
    <property type="term" value="F:DNA binding"/>
    <property type="evidence" value="ECO:0007669"/>
    <property type="project" value="UniProtKB-KW"/>
</dbReference>
<accession>A0A4U6SVK1</accession>
<dbReference type="PANTHER" id="PTHR31920">
    <property type="entry name" value="B3 DOMAIN-CONTAINING"/>
    <property type="match status" value="1"/>
</dbReference>
<feature type="compositionally biased region" description="Low complexity" evidence="6">
    <location>
        <begin position="168"/>
        <end position="187"/>
    </location>
</feature>
<gene>
    <name evidence="8" type="ORF">SEVIR_9G164300v2</name>
</gene>
<comment type="subcellular location">
    <subcellularLocation>
        <location evidence="1">Nucleus</location>
    </subcellularLocation>
</comment>
<evidence type="ECO:0000256" key="2">
    <source>
        <dbReference type="ARBA" id="ARBA00023015"/>
    </source>
</evidence>
<evidence type="ECO:0000256" key="3">
    <source>
        <dbReference type="ARBA" id="ARBA00023125"/>
    </source>
</evidence>
<dbReference type="OMA" id="DEHRYRN"/>
<keyword evidence="2" id="KW-0805">Transcription regulation</keyword>
<evidence type="ECO:0000256" key="4">
    <source>
        <dbReference type="ARBA" id="ARBA00023163"/>
    </source>
</evidence>
<dbReference type="Proteomes" id="UP000298652">
    <property type="component" value="Chromosome 9"/>
</dbReference>
<proteinExistence type="predicted"/>
<evidence type="ECO:0000256" key="1">
    <source>
        <dbReference type="ARBA" id="ARBA00004123"/>
    </source>
</evidence>
<keyword evidence="9" id="KW-1185">Reference proteome</keyword>
<reference evidence="8" key="1">
    <citation type="submission" date="2019-03" db="EMBL/GenBank/DDBJ databases">
        <title>WGS assembly of Setaria viridis.</title>
        <authorList>
            <person name="Huang P."/>
            <person name="Jenkins J."/>
            <person name="Grimwood J."/>
            <person name="Barry K."/>
            <person name="Healey A."/>
            <person name="Mamidi S."/>
            <person name="Sreedasyam A."/>
            <person name="Shu S."/>
            <person name="Feldman M."/>
            <person name="Wu J."/>
            <person name="Yu Y."/>
            <person name="Chen C."/>
            <person name="Johnson J."/>
            <person name="Rokhsar D."/>
            <person name="Baxter I."/>
            <person name="Schmutz J."/>
            <person name="Brutnell T."/>
            <person name="Kellogg E."/>
        </authorList>
    </citation>
    <scope>NUCLEOTIDE SEQUENCE [LARGE SCALE GENOMIC DNA]</scope>
</reference>
<keyword evidence="3" id="KW-0238">DNA-binding</keyword>
<dbReference type="PANTHER" id="PTHR31920:SF135">
    <property type="entry name" value="B3 DOMAIN-CONTAINING PROTEIN OS03G0621600-RELATED"/>
    <property type="match status" value="1"/>
</dbReference>
<dbReference type="Gramene" id="TKV92471">
    <property type="protein sequence ID" value="TKV92471"/>
    <property type="gene ID" value="SEVIR_9G164300v2"/>
</dbReference>
<feature type="domain" description="TF-B3" evidence="7">
    <location>
        <begin position="24"/>
        <end position="117"/>
    </location>
</feature>
<evidence type="ECO:0000256" key="5">
    <source>
        <dbReference type="ARBA" id="ARBA00023242"/>
    </source>
</evidence>
<feature type="region of interest" description="Disordered" evidence="6">
    <location>
        <begin position="162"/>
        <end position="196"/>
    </location>
</feature>
<dbReference type="GO" id="GO:0005634">
    <property type="term" value="C:nucleus"/>
    <property type="evidence" value="ECO:0007669"/>
    <property type="project" value="UniProtKB-SubCell"/>
</dbReference>
<dbReference type="SMART" id="SM01019">
    <property type="entry name" value="B3"/>
    <property type="match status" value="1"/>
</dbReference>
<dbReference type="AlphaFoldDB" id="A0A4U6SVK1"/>
<evidence type="ECO:0000259" key="7">
    <source>
        <dbReference type="PROSITE" id="PS50863"/>
    </source>
</evidence>